<evidence type="ECO:0000313" key="2">
    <source>
        <dbReference type="Proteomes" id="UP000027222"/>
    </source>
</evidence>
<accession>A0A067SSR1</accession>
<dbReference type="OrthoDB" id="2963168at2759"/>
<organism evidence="1 2">
    <name type="scientific">Galerina marginata (strain CBS 339.88)</name>
    <dbReference type="NCBI Taxonomy" id="685588"/>
    <lineage>
        <taxon>Eukaryota</taxon>
        <taxon>Fungi</taxon>
        <taxon>Dikarya</taxon>
        <taxon>Basidiomycota</taxon>
        <taxon>Agaricomycotina</taxon>
        <taxon>Agaricomycetes</taxon>
        <taxon>Agaricomycetidae</taxon>
        <taxon>Agaricales</taxon>
        <taxon>Agaricineae</taxon>
        <taxon>Strophariaceae</taxon>
        <taxon>Galerina</taxon>
    </lineage>
</organism>
<dbReference type="EMBL" id="KL142396">
    <property type="protein sequence ID" value="KDR70734.1"/>
    <property type="molecule type" value="Genomic_DNA"/>
</dbReference>
<sequence length="592" mass="66204">MVSGLPFHGPRRKLVLAFDVGTTYSGISYSILDPGQVPQIKGVTQFPAQEYVSGSSKIPTVLYYDCTGKVRAVGAEAMDEGIYERAEEEKWAKAEWFKLHLRSKYGDGKGLAEQIPPLPLNKTVIEVFADFLKYLFACASSYIQTTHPNGAEFWRSVKGEIDFVLSHPNGWEGTEQSQMRKAAVLAGLIPDNPGGHVRLSFVTEGEASLHFAIRHGLPEGATQKGEGVVIVDAGGGTIDVSSYLKNADVTKDTFQEIAAPQCYFSGSVFISINARLFLQKFLSDSLYINEIDTMVQCFDSTTKLRFRNAEEPQYVRFGSTKDNDPKYNIRYGQLKLPGSDIASFFQPSIDCIVNAVLEQRKIATQPIQHVVLVGGFSASEFLRSKVKEGLAPHNLIIFVPDNYVNKAVSDGAISFYLDRFVRTRIAKFSYGTTQLLPFDPTNPEHQQRAAKCLVTADGEKRVVGYFSPILLKNTQVTETMEYRRPSFQVTQSKKELRKIRTDFGCYRGAIVNPKWVDLDPKNFTKLCTVEADLSSLPLDVRVNPVTKKKYYYVKYVIILLFGLTELKVQVAWDEKGVEKRGPATPIYEPSNY</sequence>
<gene>
    <name evidence="1" type="ORF">GALMADRAFT_254772</name>
</gene>
<protein>
    <submittedName>
        <fullName evidence="1">Uncharacterized protein</fullName>
    </submittedName>
</protein>
<proteinExistence type="predicted"/>
<dbReference type="HOGENOM" id="CLU_009958_4_2_1"/>
<evidence type="ECO:0000313" key="1">
    <source>
        <dbReference type="EMBL" id="KDR70734.1"/>
    </source>
</evidence>
<dbReference type="CDD" id="cd10170">
    <property type="entry name" value="ASKHA_NBD_HSP70"/>
    <property type="match status" value="1"/>
</dbReference>
<dbReference type="PANTHER" id="PTHR14187">
    <property type="entry name" value="ALPHA KINASE/ELONGATION FACTOR 2 KINASE"/>
    <property type="match status" value="1"/>
</dbReference>
<dbReference type="SUPFAM" id="SSF53067">
    <property type="entry name" value="Actin-like ATPase domain"/>
    <property type="match status" value="2"/>
</dbReference>
<reference evidence="2" key="1">
    <citation type="journal article" date="2014" name="Proc. Natl. Acad. Sci. U.S.A.">
        <title>Extensive sampling of basidiomycete genomes demonstrates inadequacy of the white-rot/brown-rot paradigm for wood decay fungi.</title>
        <authorList>
            <person name="Riley R."/>
            <person name="Salamov A.A."/>
            <person name="Brown D.W."/>
            <person name="Nagy L.G."/>
            <person name="Floudas D."/>
            <person name="Held B.W."/>
            <person name="Levasseur A."/>
            <person name="Lombard V."/>
            <person name="Morin E."/>
            <person name="Otillar R."/>
            <person name="Lindquist E.A."/>
            <person name="Sun H."/>
            <person name="LaButti K.M."/>
            <person name="Schmutz J."/>
            <person name="Jabbour D."/>
            <person name="Luo H."/>
            <person name="Baker S.E."/>
            <person name="Pisabarro A.G."/>
            <person name="Walton J.D."/>
            <person name="Blanchette R.A."/>
            <person name="Henrissat B."/>
            <person name="Martin F."/>
            <person name="Cullen D."/>
            <person name="Hibbett D.S."/>
            <person name="Grigoriev I.V."/>
        </authorList>
    </citation>
    <scope>NUCLEOTIDE SEQUENCE [LARGE SCALE GENOMIC DNA]</scope>
    <source>
        <strain evidence="2">CBS 339.88</strain>
    </source>
</reference>
<name>A0A067SSR1_GALM3</name>
<dbReference type="AlphaFoldDB" id="A0A067SSR1"/>
<dbReference type="InterPro" id="IPR043129">
    <property type="entry name" value="ATPase_NBD"/>
</dbReference>
<dbReference type="STRING" id="685588.A0A067SSR1"/>
<dbReference type="PANTHER" id="PTHR14187:SF5">
    <property type="entry name" value="HEAT SHOCK 70 KDA PROTEIN 12A"/>
    <property type="match status" value="1"/>
</dbReference>
<keyword evidence="2" id="KW-1185">Reference proteome</keyword>
<dbReference type="Proteomes" id="UP000027222">
    <property type="component" value="Unassembled WGS sequence"/>
</dbReference>
<dbReference type="Gene3D" id="3.30.420.40">
    <property type="match status" value="1"/>
</dbReference>